<dbReference type="Pfam" id="PF14137">
    <property type="entry name" value="DUF4304"/>
    <property type="match status" value="1"/>
</dbReference>
<dbReference type="InterPro" id="IPR025412">
    <property type="entry name" value="DUF4304"/>
</dbReference>
<protein>
    <submittedName>
        <fullName evidence="2">DUF4304 domain-containing protein</fullName>
    </submittedName>
</protein>
<comment type="caution">
    <text evidence="2">The sequence shown here is derived from an EMBL/GenBank/DDBJ whole genome shotgun (WGS) entry which is preliminary data.</text>
</comment>
<feature type="compositionally biased region" description="Basic and acidic residues" evidence="1">
    <location>
        <begin position="9"/>
        <end position="23"/>
    </location>
</feature>
<proteinExistence type="predicted"/>
<evidence type="ECO:0000313" key="2">
    <source>
        <dbReference type="EMBL" id="MDF8265588.1"/>
    </source>
</evidence>
<dbReference type="Proteomes" id="UP001528912">
    <property type="component" value="Unassembled WGS sequence"/>
</dbReference>
<evidence type="ECO:0000313" key="3">
    <source>
        <dbReference type="Proteomes" id="UP001528912"/>
    </source>
</evidence>
<dbReference type="RefSeq" id="WP_277192901.1">
    <property type="nucleotide sequence ID" value="NZ_JAROAV010000037.1"/>
</dbReference>
<sequence>MTAQQALKDALRERLGPSARERGYQGSAPTWRKSNAAGDWAVVNIQSSSSSTSERLRCILNLAVAPQPWLRLHGERLGRVMPKKVSESLGLYRRRLHPAATPAGIEGWWEISDAGSAAAAVQDMVEQLELDGFPTLERMLAPKGMLQQVRSGDLGYIKRVHHEAFFAYAEAALSD</sequence>
<organism evidence="2 3">
    <name type="scientific">Luteipulveratus flavus</name>
    <dbReference type="NCBI Taxonomy" id="3031728"/>
    <lineage>
        <taxon>Bacteria</taxon>
        <taxon>Bacillati</taxon>
        <taxon>Actinomycetota</taxon>
        <taxon>Actinomycetes</taxon>
        <taxon>Micrococcales</taxon>
        <taxon>Dermacoccaceae</taxon>
        <taxon>Luteipulveratus</taxon>
    </lineage>
</organism>
<name>A0ABT6CAN4_9MICO</name>
<reference evidence="2 3" key="1">
    <citation type="submission" date="2023-03" db="EMBL/GenBank/DDBJ databases">
        <title>YIM 133296 draft genome.</title>
        <authorList>
            <person name="Xiong L."/>
        </authorList>
    </citation>
    <scope>NUCLEOTIDE SEQUENCE [LARGE SCALE GENOMIC DNA]</scope>
    <source>
        <strain evidence="2 3">YIM 133296</strain>
    </source>
</reference>
<accession>A0ABT6CAN4</accession>
<feature type="region of interest" description="Disordered" evidence="1">
    <location>
        <begin position="1"/>
        <end position="30"/>
    </location>
</feature>
<evidence type="ECO:0000256" key="1">
    <source>
        <dbReference type="SAM" id="MobiDB-lite"/>
    </source>
</evidence>
<keyword evidence="3" id="KW-1185">Reference proteome</keyword>
<gene>
    <name evidence="2" type="ORF">P4R38_15160</name>
</gene>
<dbReference type="EMBL" id="JAROAV010000037">
    <property type="protein sequence ID" value="MDF8265588.1"/>
    <property type="molecule type" value="Genomic_DNA"/>
</dbReference>